<feature type="signal peptide" evidence="1">
    <location>
        <begin position="1"/>
        <end position="26"/>
    </location>
</feature>
<sequence>MRATRVRAAVVGAPVVRAAVSPLVRAAVVGTTVVRAAVGPIGAATVGPVVRGGSTPSARPRVLRTAFDRRVRPAHP</sequence>
<evidence type="ECO:0000313" key="2">
    <source>
        <dbReference type="EMBL" id="GID16011.1"/>
    </source>
</evidence>
<evidence type="ECO:0000256" key="1">
    <source>
        <dbReference type="SAM" id="SignalP"/>
    </source>
</evidence>
<evidence type="ECO:0000313" key="3">
    <source>
        <dbReference type="Proteomes" id="UP000612808"/>
    </source>
</evidence>
<proteinExistence type="predicted"/>
<gene>
    <name evidence="2" type="ORF">Aru02nite_69000</name>
</gene>
<dbReference type="EMBL" id="BOMB01000051">
    <property type="protein sequence ID" value="GID16011.1"/>
    <property type="molecule type" value="Genomic_DNA"/>
</dbReference>
<dbReference type="Proteomes" id="UP000612808">
    <property type="component" value="Unassembled WGS sequence"/>
</dbReference>
<keyword evidence="1" id="KW-0732">Signal</keyword>
<feature type="chain" id="PRO_5038951819" evidence="1">
    <location>
        <begin position="27"/>
        <end position="76"/>
    </location>
</feature>
<dbReference type="AlphaFoldDB" id="A0A8J3NEG1"/>
<reference evidence="2" key="1">
    <citation type="submission" date="2021-01" db="EMBL/GenBank/DDBJ databases">
        <title>Whole genome shotgun sequence of Actinocatenispora rupis NBRC 107355.</title>
        <authorList>
            <person name="Komaki H."/>
            <person name="Tamura T."/>
        </authorList>
    </citation>
    <scope>NUCLEOTIDE SEQUENCE</scope>
    <source>
        <strain evidence="2">NBRC 107355</strain>
    </source>
</reference>
<protein>
    <submittedName>
        <fullName evidence="2">Uncharacterized protein</fullName>
    </submittedName>
</protein>
<keyword evidence="3" id="KW-1185">Reference proteome</keyword>
<name>A0A8J3NEG1_9ACTN</name>
<accession>A0A8J3NEG1</accession>
<organism evidence="2 3">
    <name type="scientific">Actinocatenispora rupis</name>
    <dbReference type="NCBI Taxonomy" id="519421"/>
    <lineage>
        <taxon>Bacteria</taxon>
        <taxon>Bacillati</taxon>
        <taxon>Actinomycetota</taxon>
        <taxon>Actinomycetes</taxon>
        <taxon>Micromonosporales</taxon>
        <taxon>Micromonosporaceae</taxon>
        <taxon>Actinocatenispora</taxon>
    </lineage>
</organism>
<comment type="caution">
    <text evidence="2">The sequence shown here is derived from an EMBL/GenBank/DDBJ whole genome shotgun (WGS) entry which is preliminary data.</text>
</comment>